<dbReference type="PANTHER" id="PTHR11102:SF160">
    <property type="entry name" value="ERAD-ASSOCIATED E3 UBIQUITIN-PROTEIN LIGASE COMPONENT HRD3"/>
    <property type="match status" value="1"/>
</dbReference>
<name>A0A7X6R416_9NOCA</name>
<gene>
    <name evidence="1" type="ORF">HGB38_17150</name>
</gene>
<accession>A0A7X6R416</accession>
<dbReference type="SUPFAM" id="SSF81901">
    <property type="entry name" value="HCP-like"/>
    <property type="match status" value="2"/>
</dbReference>
<feature type="non-terminal residue" evidence="1">
    <location>
        <position position="613"/>
    </location>
</feature>
<sequence length="613" mass="66251">MKVGGNLTNINYCSNDPSTRPVELAELVELLDKSGGLPTVSELDPYRLGATPSEFGGAGRSGRDDPYVPRTHKDVDSRLAAALPGDRLLLLVGQSKAGKTRSLFEAVRCRLPNAKVLVPTPESLSRVPACPEFVGSDDTIVVWLENLDRFLITGKPLTPGLLTRLTARSAPTVVVATLRREARDRLRGSGEELAYDTRTVLEHATQVELAPTSDDPREHAAAAAAYPTLNLGGHGLAEILAGAPELLRRYDDARYGNPVLHIVIQVAIDWARIGHPSPIPEPTLAGLALRTIEDQRPELDISPEEVGTAIITARTPPHGVGRVAALITHRLPDRSRAYRPFDYLVAADDGAAQHHSSRPIPDDFWDAATRNADATALISVGIAARFRGRVGDAECLVRRAADAGATDAMALLAILLHERGEEAEAGIWYRRAADAGDTDAMGSLGSLLQKRGAEAEAEIWYRRAADTGNARAMSFLGILLQGRGEEVEAEAWYRRAADAGNTRAMSLLGILLQGRDEEVEAEAWYRRAVDTGDTGAMRLLGILLRERGEEAEAMVWYRRAADAGDTHAMGLLGILLQGRGEEVEAEAWYRRAADAGNTRAMSLLGILLQGRDE</sequence>
<dbReference type="InterPro" id="IPR006597">
    <property type="entry name" value="Sel1-like"/>
</dbReference>
<dbReference type="PANTHER" id="PTHR11102">
    <property type="entry name" value="SEL-1-LIKE PROTEIN"/>
    <property type="match status" value="1"/>
</dbReference>
<proteinExistence type="predicted"/>
<dbReference type="InterPro" id="IPR011990">
    <property type="entry name" value="TPR-like_helical_dom_sf"/>
</dbReference>
<dbReference type="InterPro" id="IPR050767">
    <property type="entry name" value="Sel1_AlgK"/>
</dbReference>
<dbReference type="Pfam" id="PF08238">
    <property type="entry name" value="Sel1"/>
    <property type="match status" value="6"/>
</dbReference>
<comment type="caution">
    <text evidence="1">The sequence shown here is derived from an EMBL/GenBank/DDBJ whole genome shotgun (WGS) entry which is preliminary data.</text>
</comment>
<organism evidence="1 2">
    <name type="scientific">Nocardia gamkensis</name>
    <dbReference type="NCBI Taxonomy" id="352869"/>
    <lineage>
        <taxon>Bacteria</taxon>
        <taxon>Bacillati</taxon>
        <taxon>Actinomycetota</taxon>
        <taxon>Actinomycetes</taxon>
        <taxon>Mycobacteriales</taxon>
        <taxon>Nocardiaceae</taxon>
        <taxon>Nocardia</taxon>
    </lineage>
</organism>
<dbReference type="Proteomes" id="UP000540698">
    <property type="component" value="Unassembled WGS sequence"/>
</dbReference>
<dbReference type="SMART" id="SM00671">
    <property type="entry name" value="SEL1"/>
    <property type="match status" value="6"/>
</dbReference>
<dbReference type="AlphaFoldDB" id="A0A7X6R416"/>
<evidence type="ECO:0000313" key="1">
    <source>
        <dbReference type="EMBL" id="NKY27938.1"/>
    </source>
</evidence>
<keyword evidence="2" id="KW-1185">Reference proteome</keyword>
<protein>
    <submittedName>
        <fullName evidence="1">Sel1 repeat family protein</fullName>
    </submittedName>
</protein>
<evidence type="ECO:0000313" key="2">
    <source>
        <dbReference type="Proteomes" id="UP000540698"/>
    </source>
</evidence>
<dbReference type="Gene3D" id="1.25.40.10">
    <property type="entry name" value="Tetratricopeptide repeat domain"/>
    <property type="match status" value="2"/>
</dbReference>
<dbReference type="EMBL" id="JAAXOS010000008">
    <property type="protein sequence ID" value="NKY27938.1"/>
    <property type="molecule type" value="Genomic_DNA"/>
</dbReference>
<reference evidence="1 2" key="1">
    <citation type="submission" date="2020-04" db="EMBL/GenBank/DDBJ databases">
        <title>MicrobeNet Type strains.</title>
        <authorList>
            <person name="Nicholson A.C."/>
        </authorList>
    </citation>
    <scope>NUCLEOTIDE SEQUENCE [LARGE SCALE GENOMIC DNA]</scope>
    <source>
        <strain evidence="1 2">DSM 44956</strain>
    </source>
</reference>